<evidence type="ECO:0000256" key="2">
    <source>
        <dbReference type="ARBA" id="ARBA00022741"/>
    </source>
</evidence>
<evidence type="ECO:0000313" key="9">
    <source>
        <dbReference type="Proteomes" id="UP000034883"/>
    </source>
</evidence>
<dbReference type="STRING" id="927083.DB32_005035"/>
<dbReference type="Proteomes" id="UP000034883">
    <property type="component" value="Chromosome"/>
</dbReference>
<dbReference type="Pfam" id="PF00069">
    <property type="entry name" value="Pkinase"/>
    <property type="match status" value="1"/>
</dbReference>
<keyword evidence="3 8" id="KW-0418">Kinase</keyword>
<keyword evidence="4" id="KW-0067">ATP-binding</keyword>
<dbReference type="RefSeq" id="WP_053235093.1">
    <property type="nucleotide sequence ID" value="NZ_CP011125.1"/>
</dbReference>
<feature type="domain" description="Protein kinase" evidence="7">
    <location>
        <begin position="47"/>
        <end position="322"/>
    </location>
</feature>
<keyword evidence="6" id="KW-0812">Transmembrane</keyword>
<evidence type="ECO:0000256" key="6">
    <source>
        <dbReference type="SAM" id="Phobius"/>
    </source>
</evidence>
<name>A0A0F6W5E9_9BACT</name>
<evidence type="ECO:0000256" key="5">
    <source>
        <dbReference type="SAM" id="MobiDB-lite"/>
    </source>
</evidence>
<dbReference type="KEGG" id="samy:DB32_005035"/>
<evidence type="ECO:0000313" key="8">
    <source>
        <dbReference type="EMBL" id="AKF07886.1"/>
    </source>
</evidence>
<dbReference type="PANTHER" id="PTHR43289">
    <property type="entry name" value="MITOGEN-ACTIVATED PROTEIN KINASE KINASE KINASE 20-RELATED"/>
    <property type="match status" value="1"/>
</dbReference>
<feature type="region of interest" description="Disordered" evidence="5">
    <location>
        <begin position="355"/>
        <end position="393"/>
    </location>
</feature>
<dbReference type="AlphaFoldDB" id="A0A0F6W5E9"/>
<sequence length="427" mass="45221">MSRRCPQCGTEYADQIAFCGNDGSITIQVQPAGETPDRRLGTRFGDYVAVARVADGAMGRVYEGRHAQTKQRVAVKVLHDDVAKDRVAVERFKREFETAKDLDSKHVVRVIDFGEAPEVPGAPGSSGGVRSWFMTMEYLQGIELGGVLRGAGALPLARALRVMCQVALGLEDAHSFGVIHRDLKPDNLFLCEGEGGDDVRILDFGSVKLQMETGPKLTAFGTTLGSPYYMSPEQAMGKQDVDQRTDVFALAAILYEMLTGKIAFDGQAVAQILMKIVNEMPAPASTQKAGLPGAIDDVIEKGLAKDKRARYGSTVELAAAALGAFGLPVQPGRAGIEQWAHAPIAQLEQALASATPPAPKPYGAPEPAVAPQAPAPTSIPMTPTPSHDALSTPAPPSNNLGLMIGLGVGAMVFLGLVGAVAMFFLMR</sequence>
<keyword evidence="8" id="KW-0723">Serine/threonine-protein kinase</keyword>
<evidence type="ECO:0000256" key="1">
    <source>
        <dbReference type="ARBA" id="ARBA00022679"/>
    </source>
</evidence>
<dbReference type="OrthoDB" id="9801841at2"/>
<dbReference type="PROSITE" id="PS50011">
    <property type="entry name" value="PROTEIN_KINASE_DOM"/>
    <property type="match status" value="1"/>
</dbReference>
<dbReference type="InterPro" id="IPR008271">
    <property type="entry name" value="Ser/Thr_kinase_AS"/>
</dbReference>
<keyword evidence="2" id="KW-0547">Nucleotide-binding</keyword>
<dbReference type="InterPro" id="IPR011009">
    <property type="entry name" value="Kinase-like_dom_sf"/>
</dbReference>
<organism evidence="8 9">
    <name type="scientific">Sandaracinus amylolyticus</name>
    <dbReference type="NCBI Taxonomy" id="927083"/>
    <lineage>
        <taxon>Bacteria</taxon>
        <taxon>Pseudomonadati</taxon>
        <taxon>Myxococcota</taxon>
        <taxon>Polyangia</taxon>
        <taxon>Polyangiales</taxon>
        <taxon>Sandaracinaceae</taxon>
        <taxon>Sandaracinus</taxon>
    </lineage>
</organism>
<feature type="compositionally biased region" description="Low complexity" evidence="5">
    <location>
        <begin position="365"/>
        <end position="376"/>
    </location>
</feature>
<keyword evidence="6" id="KW-0472">Membrane</keyword>
<protein>
    <submittedName>
        <fullName evidence="8">Serine/threonine protein kinase</fullName>
    </submittedName>
</protein>
<accession>A0A0F6W5E9</accession>
<dbReference type="InterPro" id="IPR000719">
    <property type="entry name" value="Prot_kinase_dom"/>
</dbReference>
<dbReference type="PROSITE" id="PS00108">
    <property type="entry name" value="PROTEIN_KINASE_ST"/>
    <property type="match status" value="1"/>
</dbReference>
<keyword evidence="6" id="KW-1133">Transmembrane helix</keyword>
<evidence type="ECO:0000259" key="7">
    <source>
        <dbReference type="PROSITE" id="PS50011"/>
    </source>
</evidence>
<dbReference type="CDD" id="cd14014">
    <property type="entry name" value="STKc_PknB_like"/>
    <property type="match status" value="1"/>
</dbReference>
<dbReference type="EMBL" id="CP011125">
    <property type="protein sequence ID" value="AKF07886.1"/>
    <property type="molecule type" value="Genomic_DNA"/>
</dbReference>
<keyword evidence="9" id="KW-1185">Reference proteome</keyword>
<dbReference type="GO" id="GO:0005524">
    <property type="term" value="F:ATP binding"/>
    <property type="evidence" value="ECO:0007669"/>
    <property type="project" value="UniProtKB-KW"/>
</dbReference>
<feature type="transmembrane region" description="Helical" evidence="6">
    <location>
        <begin position="400"/>
        <end position="425"/>
    </location>
</feature>
<keyword evidence="1" id="KW-0808">Transferase</keyword>
<dbReference type="Gene3D" id="1.10.510.10">
    <property type="entry name" value="Transferase(Phosphotransferase) domain 1"/>
    <property type="match status" value="1"/>
</dbReference>
<gene>
    <name evidence="8" type="ORF">DB32_005035</name>
</gene>
<dbReference type="SUPFAM" id="SSF56112">
    <property type="entry name" value="Protein kinase-like (PK-like)"/>
    <property type="match status" value="1"/>
</dbReference>
<dbReference type="PANTHER" id="PTHR43289:SF34">
    <property type="entry name" value="SERINE_THREONINE-PROTEIN KINASE YBDM-RELATED"/>
    <property type="match status" value="1"/>
</dbReference>
<reference evidence="8 9" key="1">
    <citation type="submission" date="2015-03" db="EMBL/GenBank/DDBJ databases">
        <title>Genome assembly of Sandaracinus amylolyticus DSM 53668.</title>
        <authorList>
            <person name="Sharma G."/>
            <person name="Subramanian S."/>
        </authorList>
    </citation>
    <scope>NUCLEOTIDE SEQUENCE [LARGE SCALE GENOMIC DNA]</scope>
    <source>
        <strain evidence="8 9">DSM 53668</strain>
    </source>
</reference>
<dbReference type="SMART" id="SM00220">
    <property type="entry name" value="S_TKc"/>
    <property type="match status" value="1"/>
</dbReference>
<evidence type="ECO:0000256" key="4">
    <source>
        <dbReference type="ARBA" id="ARBA00022840"/>
    </source>
</evidence>
<evidence type="ECO:0000256" key="3">
    <source>
        <dbReference type="ARBA" id="ARBA00022777"/>
    </source>
</evidence>
<dbReference type="Gene3D" id="3.30.200.20">
    <property type="entry name" value="Phosphorylase Kinase, domain 1"/>
    <property type="match status" value="1"/>
</dbReference>
<proteinExistence type="predicted"/>
<dbReference type="GO" id="GO:0004674">
    <property type="term" value="F:protein serine/threonine kinase activity"/>
    <property type="evidence" value="ECO:0007669"/>
    <property type="project" value="UniProtKB-KW"/>
</dbReference>